<dbReference type="AlphaFoldDB" id="A0AAE0ARL0"/>
<organism evidence="3 4">
    <name type="scientific">Dipteronia sinensis</name>
    <dbReference type="NCBI Taxonomy" id="43782"/>
    <lineage>
        <taxon>Eukaryota</taxon>
        <taxon>Viridiplantae</taxon>
        <taxon>Streptophyta</taxon>
        <taxon>Embryophyta</taxon>
        <taxon>Tracheophyta</taxon>
        <taxon>Spermatophyta</taxon>
        <taxon>Magnoliopsida</taxon>
        <taxon>eudicotyledons</taxon>
        <taxon>Gunneridae</taxon>
        <taxon>Pentapetalae</taxon>
        <taxon>rosids</taxon>
        <taxon>malvids</taxon>
        <taxon>Sapindales</taxon>
        <taxon>Sapindaceae</taxon>
        <taxon>Hippocastanoideae</taxon>
        <taxon>Acereae</taxon>
        <taxon>Dipteronia</taxon>
    </lineage>
</organism>
<dbReference type="EMBL" id="JANJYJ010000003">
    <property type="protein sequence ID" value="KAK3222304.1"/>
    <property type="molecule type" value="Genomic_DNA"/>
</dbReference>
<feature type="compositionally biased region" description="Basic and acidic residues" evidence="1">
    <location>
        <begin position="217"/>
        <end position="228"/>
    </location>
</feature>
<gene>
    <name evidence="3" type="ORF">Dsin_009329</name>
</gene>
<evidence type="ECO:0000256" key="1">
    <source>
        <dbReference type="SAM" id="MobiDB-lite"/>
    </source>
</evidence>
<dbReference type="Pfam" id="PF12776">
    <property type="entry name" value="Myb_DNA-bind_3"/>
    <property type="match status" value="1"/>
</dbReference>
<dbReference type="PANTHER" id="PTHR46929:SF3">
    <property type="entry name" value="MYB_SANT-LIKE DOMAIN-CONTAINING PROTEIN"/>
    <property type="match status" value="1"/>
</dbReference>
<feature type="domain" description="Myb/SANT-like" evidence="2">
    <location>
        <begin position="68"/>
        <end position="138"/>
    </location>
</feature>
<feature type="region of interest" description="Disordered" evidence="1">
    <location>
        <begin position="1"/>
        <end position="71"/>
    </location>
</feature>
<dbReference type="Proteomes" id="UP001281410">
    <property type="component" value="Unassembled WGS sequence"/>
</dbReference>
<feature type="region of interest" description="Disordered" evidence="1">
    <location>
        <begin position="193"/>
        <end position="248"/>
    </location>
</feature>
<name>A0AAE0ARL0_9ROSI</name>
<protein>
    <recommendedName>
        <fullName evidence="2">Myb/SANT-like domain-containing protein</fullName>
    </recommendedName>
</protein>
<feature type="compositionally biased region" description="Low complexity" evidence="1">
    <location>
        <begin position="1"/>
        <end position="21"/>
    </location>
</feature>
<accession>A0AAE0ARL0</accession>
<evidence type="ECO:0000259" key="2">
    <source>
        <dbReference type="Pfam" id="PF12776"/>
    </source>
</evidence>
<feature type="compositionally biased region" description="Polar residues" evidence="1">
    <location>
        <begin position="30"/>
        <end position="39"/>
    </location>
</feature>
<keyword evidence="4" id="KW-1185">Reference proteome</keyword>
<sequence>MRASSSSALTTTTPSSSSFATLKNVESPHLRSTSRNSQRSRLRVAVVVAHPPPPPPPPRSRKKNRASWSDPSHRKRFLDLCLHEINNGFRSGRTLKPSAWARIVKELDTSIGKHFHQKQLKNGWDYMRKQYLEWIRLNYPEARKFHHRPLANVEELEILFGGVFVTGIPEIGNTSSVHSTSVTSKRMIKLENGCSVPTPHSKSPNFDYPILDEEESGEKSEKRRKVDETTSEEQPMLSASGKSTGSCG</sequence>
<proteinExistence type="predicted"/>
<reference evidence="3" key="1">
    <citation type="journal article" date="2023" name="Plant J.">
        <title>Genome sequences and population genomics provide insights into the demographic history, inbreeding, and mutation load of two 'living fossil' tree species of Dipteronia.</title>
        <authorList>
            <person name="Feng Y."/>
            <person name="Comes H.P."/>
            <person name="Chen J."/>
            <person name="Zhu S."/>
            <person name="Lu R."/>
            <person name="Zhang X."/>
            <person name="Li P."/>
            <person name="Qiu J."/>
            <person name="Olsen K.M."/>
            <person name="Qiu Y."/>
        </authorList>
    </citation>
    <scope>NUCLEOTIDE SEQUENCE</scope>
    <source>
        <strain evidence="3">NBL</strain>
    </source>
</reference>
<evidence type="ECO:0000313" key="4">
    <source>
        <dbReference type="Proteomes" id="UP001281410"/>
    </source>
</evidence>
<dbReference type="InterPro" id="IPR024752">
    <property type="entry name" value="Myb/SANT-like_dom"/>
</dbReference>
<evidence type="ECO:0000313" key="3">
    <source>
        <dbReference type="EMBL" id="KAK3222304.1"/>
    </source>
</evidence>
<comment type="caution">
    <text evidence="3">The sequence shown here is derived from an EMBL/GenBank/DDBJ whole genome shotgun (WGS) entry which is preliminary data.</text>
</comment>
<dbReference type="PANTHER" id="PTHR46929">
    <property type="entry name" value="EXPRESSED PROTEIN"/>
    <property type="match status" value="1"/>
</dbReference>